<proteinExistence type="predicted"/>
<protein>
    <submittedName>
        <fullName evidence="2">GNAT family N-acetyltransferase</fullName>
        <ecNumber evidence="2">2.3.1.-</ecNumber>
    </submittedName>
</protein>
<evidence type="ECO:0000313" key="2">
    <source>
        <dbReference type="EMBL" id="MDK9557690.1"/>
    </source>
</evidence>
<dbReference type="InterPro" id="IPR038740">
    <property type="entry name" value="BioF2-like_GNAT_dom"/>
</dbReference>
<dbReference type="EMBL" id="JASSQD010000001">
    <property type="protein sequence ID" value="MDK9557690.1"/>
    <property type="molecule type" value="Genomic_DNA"/>
</dbReference>
<dbReference type="SUPFAM" id="SSF55729">
    <property type="entry name" value="Acyl-CoA N-acyltransferases (Nat)"/>
    <property type="match status" value="1"/>
</dbReference>
<dbReference type="GO" id="GO:0016746">
    <property type="term" value="F:acyltransferase activity"/>
    <property type="evidence" value="ECO:0007669"/>
    <property type="project" value="UniProtKB-KW"/>
</dbReference>
<evidence type="ECO:0000313" key="3">
    <source>
        <dbReference type="Proteomes" id="UP001223547"/>
    </source>
</evidence>
<dbReference type="Pfam" id="PF13480">
    <property type="entry name" value="Acetyltransf_6"/>
    <property type="match status" value="1"/>
</dbReference>
<dbReference type="Proteomes" id="UP001223547">
    <property type="component" value="Unassembled WGS sequence"/>
</dbReference>
<gene>
    <name evidence="2" type="ORF">QQF73_08650</name>
</gene>
<keyword evidence="2" id="KW-0808">Transferase</keyword>
<dbReference type="InterPro" id="IPR016181">
    <property type="entry name" value="Acyl_CoA_acyltransferase"/>
</dbReference>
<keyword evidence="2" id="KW-0012">Acyltransferase</keyword>
<evidence type="ECO:0000259" key="1">
    <source>
        <dbReference type="Pfam" id="PF13480"/>
    </source>
</evidence>
<dbReference type="EC" id="2.3.1.-" evidence="2"/>
<feature type="domain" description="BioF2-like acetyltransferase" evidence="1">
    <location>
        <begin position="190"/>
        <end position="332"/>
    </location>
</feature>
<organism evidence="2 3">
    <name type="scientific">Marinobacter albus</name>
    <dbReference type="NCBI Taxonomy" id="3030833"/>
    <lineage>
        <taxon>Bacteria</taxon>
        <taxon>Pseudomonadati</taxon>
        <taxon>Pseudomonadota</taxon>
        <taxon>Gammaproteobacteria</taxon>
        <taxon>Pseudomonadales</taxon>
        <taxon>Marinobacteraceae</taxon>
        <taxon>Marinobacter</taxon>
    </lineage>
</organism>
<accession>A0ABT7HCU5</accession>
<dbReference type="Gene3D" id="3.40.630.30">
    <property type="match status" value="1"/>
</dbReference>
<reference evidence="2 3" key="1">
    <citation type="submission" date="2023-05" db="EMBL/GenBank/DDBJ databases">
        <title>Marinobacter albus sp. nov., a marine bacterium isolated from sand in a coastal intertidal zone of huludao.</title>
        <authorList>
            <person name="Deng T."/>
        </authorList>
    </citation>
    <scope>NUCLEOTIDE SEQUENCE [LARGE SCALE GENOMIC DNA]</scope>
    <source>
        <strain evidence="2 3">M216</strain>
    </source>
</reference>
<sequence>MALTSYILAGKPNTVELKRIRGEEEFNRIQPEWDEFVAKLAPTPLPLTHGWLLAWWKAFAVDMEMEFRCVYRNEALVGIAPLIRTRERYRGVPITLLKLAANGHSPYSSVIVDSALTPSETEEVYSALTQISSKEVGLFFKIDQTSELKRFLTDRSKPGHERVLEKPSLRTPVIDIDGSWKEFYQSRSRSLKKSLNHKLNRFRNDGDFTIDHEMITGADQPIIDELIAISANSWKASIGNDLRSNQRSRHFLLNLVGTFGKSGDLSAWIVRHKTTPVAFEVHLTFDNVVYPIRADYDERFKAYSPGSVLEYSALKDLFEQGLYRQYYTCADDYWYLSKWTSDYRSFCSVELFGDSLKLRAIYFVERRVIPVIKRLIRSTKTRPRTA</sequence>
<comment type="caution">
    <text evidence="2">The sequence shown here is derived from an EMBL/GenBank/DDBJ whole genome shotgun (WGS) entry which is preliminary data.</text>
</comment>
<keyword evidence="3" id="KW-1185">Reference proteome</keyword>
<dbReference type="RefSeq" id="WP_219865854.1">
    <property type="nucleotide sequence ID" value="NZ_JASSQD010000001.1"/>
</dbReference>
<name>A0ABT7HCU5_9GAMM</name>